<dbReference type="Pfam" id="PF12146">
    <property type="entry name" value="Hydrolase_4"/>
    <property type="match status" value="1"/>
</dbReference>
<evidence type="ECO:0000313" key="2">
    <source>
        <dbReference type="EMBL" id="MBM7693866.1"/>
    </source>
</evidence>
<keyword evidence="3" id="KW-1185">Reference proteome</keyword>
<accession>A0ABS2QNL8</accession>
<dbReference type="PANTHER" id="PTHR43265">
    <property type="entry name" value="ESTERASE ESTD"/>
    <property type="match status" value="1"/>
</dbReference>
<dbReference type="RefSeq" id="WP_204544991.1">
    <property type="nucleotide sequence ID" value="NZ_JAFBFI010000016.1"/>
</dbReference>
<reference evidence="2 3" key="1">
    <citation type="submission" date="2021-01" db="EMBL/GenBank/DDBJ databases">
        <title>Genomic Encyclopedia of Type Strains, Phase IV (KMG-IV): sequencing the most valuable type-strain genomes for metagenomic binning, comparative biology and taxonomic classification.</title>
        <authorList>
            <person name="Goeker M."/>
        </authorList>
    </citation>
    <scope>NUCLEOTIDE SEQUENCE [LARGE SCALE GENOMIC DNA]</scope>
    <source>
        <strain evidence="2 3">DSM 105482</strain>
    </source>
</reference>
<dbReference type="InterPro" id="IPR022742">
    <property type="entry name" value="Hydrolase_4"/>
</dbReference>
<sequence>MGRSQITIPWRDSSLSAALDVPDDYVSHSRLPLVIICHGFIGSKTGVDRLFVKAAEKLTAENFAVLRFDYYGCGESPGQYGDTGLCDLIDQTQRVIDYSLSLNFIDTERVFLLGHSLGGAASVLALESESRINKLILWSAVGFPYKDITSILGSDEVLNLMEGETIEYSGYHFTRKYIDSLLKHSPVDSLKKFQGDALIIHGSDDDVIPCKYSLLYKDIIKNSEIHIVEGANHTYSSSCHFNGLIMTTIDWLNKAEKNNSTVS</sequence>
<dbReference type="Proteomes" id="UP000823486">
    <property type="component" value="Unassembled WGS sequence"/>
</dbReference>
<comment type="caution">
    <text evidence="2">The sequence shown here is derived from an EMBL/GenBank/DDBJ whole genome shotgun (WGS) entry which is preliminary data.</text>
</comment>
<proteinExistence type="predicted"/>
<dbReference type="EMBL" id="JAFBFI010000016">
    <property type="protein sequence ID" value="MBM7693866.1"/>
    <property type="molecule type" value="Genomic_DNA"/>
</dbReference>
<feature type="domain" description="Serine aminopeptidase S33" evidence="1">
    <location>
        <begin position="33"/>
        <end position="141"/>
    </location>
</feature>
<dbReference type="InterPro" id="IPR029058">
    <property type="entry name" value="AB_hydrolase_fold"/>
</dbReference>
<dbReference type="Gene3D" id="3.40.50.1820">
    <property type="entry name" value="alpha/beta hydrolase"/>
    <property type="match status" value="1"/>
</dbReference>
<evidence type="ECO:0000313" key="3">
    <source>
        <dbReference type="Proteomes" id="UP000823486"/>
    </source>
</evidence>
<dbReference type="SUPFAM" id="SSF53474">
    <property type="entry name" value="alpha/beta-Hydrolases"/>
    <property type="match status" value="1"/>
</dbReference>
<organism evidence="2 3">
    <name type="scientific">Peribacillus deserti</name>
    <dbReference type="NCBI Taxonomy" id="673318"/>
    <lineage>
        <taxon>Bacteria</taxon>
        <taxon>Bacillati</taxon>
        <taxon>Bacillota</taxon>
        <taxon>Bacilli</taxon>
        <taxon>Bacillales</taxon>
        <taxon>Bacillaceae</taxon>
        <taxon>Peribacillus</taxon>
    </lineage>
</organism>
<gene>
    <name evidence="2" type="ORF">JOC77_003310</name>
</gene>
<evidence type="ECO:0000259" key="1">
    <source>
        <dbReference type="Pfam" id="PF12146"/>
    </source>
</evidence>
<protein>
    <submittedName>
        <fullName evidence="2">Pimeloyl-ACP methyl ester carboxylesterase</fullName>
    </submittedName>
</protein>
<dbReference type="InterPro" id="IPR053145">
    <property type="entry name" value="AB_hydrolase_Est10"/>
</dbReference>
<name>A0ABS2QNL8_9BACI</name>
<dbReference type="PANTHER" id="PTHR43265:SF1">
    <property type="entry name" value="ESTERASE ESTD"/>
    <property type="match status" value="1"/>
</dbReference>